<name>A0ABV4N182_9VIBR</name>
<keyword evidence="4" id="KW-0862">Zinc</keyword>
<reference evidence="10 11" key="1">
    <citation type="journal article" date="2024" name="ISME J.">
        <title>Tailless and filamentous prophages are predominant in marine Vibrio.</title>
        <authorList>
            <person name="Steensen K."/>
            <person name="Seneca J."/>
            <person name="Bartlau N."/>
            <person name="Yu X.A."/>
            <person name="Hussain F.A."/>
            <person name="Polz M.F."/>
        </authorList>
    </citation>
    <scope>NUCLEOTIDE SEQUENCE [LARGE SCALE GENOMIC DNA]</scope>
    <source>
        <strain evidence="10 11">10N.239.312.F12</strain>
    </source>
</reference>
<evidence type="ECO:0000259" key="7">
    <source>
        <dbReference type="Pfam" id="PF01385"/>
    </source>
</evidence>
<evidence type="ECO:0000259" key="8">
    <source>
        <dbReference type="Pfam" id="PF07282"/>
    </source>
</evidence>
<dbReference type="PANTHER" id="PTHR36172">
    <property type="match status" value="1"/>
</dbReference>
<dbReference type="EMBL" id="JBFSSG010000053">
    <property type="protein sequence ID" value="MEZ8723142.1"/>
    <property type="molecule type" value="Genomic_DNA"/>
</dbReference>
<feature type="domain" description="Transposase putative helix-turn-helix" evidence="9">
    <location>
        <begin position="1"/>
        <end position="35"/>
    </location>
</feature>
<dbReference type="PANTHER" id="PTHR36172:SF1">
    <property type="entry name" value="RESOLVASE-RELATED"/>
    <property type="match status" value="1"/>
</dbReference>
<dbReference type="InterPro" id="IPR001959">
    <property type="entry name" value="Transposase"/>
</dbReference>
<organism evidence="10 11">
    <name type="scientific">Vibrio pomeroyi</name>
    <dbReference type="NCBI Taxonomy" id="198832"/>
    <lineage>
        <taxon>Bacteria</taxon>
        <taxon>Pseudomonadati</taxon>
        <taxon>Pseudomonadota</taxon>
        <taxon>Gammaproteobacteria</taxon>
        <taxon>Vibrionales</taxon>
        <taxon>Vibrionaceae</taxon>
        <taxon>Vibrio</taxon>
    </lineage>
</organism>
<dbReference type="GO" id="GO:0004519">
    <property type="term" value="F:endonuclease activity"/>
    <property type="evidence" value="ECO:0007669"/>
    <property type="project" value="UniProtKB-KW"/>
</dbReference>
<keyword evidence="11" id="KW-1185">Reference proteome</keyword>
<dbReference type="RefSeq" id="WP_372125229.1">
    <property type="nucleotide sequence ID" value="NZ_JBFSSG010000053.1"/>
</dbReference>
<gene>
    <name evidence="10" type="ORF">AB6D66_18870</name>
</gene>
<keyword evidence="10" id="KW-0378">Hydrolase</keyword>
<keyword evidence="6" id="KW-0233">DNA recombination</keyword>
<keyword evidence="2" id="KW-0815">Transposition</keyword>
<keyword evidence="10" id="KW-0540">Nuclease</keyword>
<evidence type="ECO:0000256" key="3">
    <source>
        <dbReference type="ARBA" id="ARBA00022723"/>
    </source>
</evidence>
<dbReference type="Pfam" id="PF01385">
    <property type="entry name" value="OrfB_IS605"/>
    <property type="match status" value="1"/>
</dbReference>
<dbReference type="Pfam" id="PF07282">
    <property type="entry name" value="Cas12f1-like_TNB"/>
    <property type="match status" value="1"/>
</dbReference>
<evidence type="ECO:0000313" key="11">
    <source>
        <dbReference type="Proteomes" id="UP001570071"/>
    </source>
</evidence>
<comment type="similarity">
    <text evidence="1">In the C-terminal section; belongs to the transposase 35 family.</text>
</comment>
<evidence type="ECO:0000256" key="1">
    <source>
        <dbReference type="ARBA" id="ARBA00008761"/>
    </source>
</evidence>
<keyword evidence="5" id="KW-0238">DNA-binding</keyword>
<feature type="domain" description="Probable transposase IS891/IS1136/IS1341" evidence="7">
    <location>
        <begin position="161"/>
        <end position="277"/>
    </location>
</feature>
<evidence type="ECO:0000259" key="9">
    <source>
        <dbReference type="Pfam" id="PF12323"/>
    </source>
</evidence>
<accession>A0ABV4N182</accession>
<dbReference type="Proteomes" id="UP001570071">
    <property type="component" value="Unassembled WGS sequence"/>
</dbReference>
<keyword evidence="3" id="KW-0479">Metal-binding</keyword>
<dbReference type="Pfam" id="PF12323">
    <property type="entry name" value="HTH_OrfB_IS605"/>
    <property type="match status" value="1"/>
</dbReference>
<evidence type="ECO:0000256" key="4">
    <source>
        <dbReference type="ARBA" id="ARBA00022833"/>
    </source>
</evidence>
<evidence type="ECO:0000256" key="2">
    <source>
        <dbReference type="ARBA" id="ARBA00022578"/>
    </source>
</evidence>
<comment type="caution">
    <text evidence="10">The sequence shown here is derived from an EMBL/GenBank/DDBJ whole genome shotgun (WGS) entry which is preliminary data.</text>
</comment>
<proteinExistence type="inferred from homology"/>
<sequence>MLLAHKIELRPTEMQAEYLDRACGSKRHAFNQLLAHFSQDGVKWSKKAANEVYKQLRLTFPWYGEVSQRATRNTIDDLDNAFKHFFRRVRLGKKAGYPTFKKRGVNDSFALREKEKFHVVGRTLRIEKLKAPIKMRQQLRFVGEARQVTISKRAGKYFASILVETQDYNPKDSNRAASVGVDFGIKELATCSNGVVFAASQKLKASLNRLARKQRNLAKQVRGSNRYAKTKLSIAKLHKRIADQRQALAHQVSDYLTAHFDRIVIEDLNVSGMVKNRKLARAVADCGFYMLRQQLEYKSALRNCELVVASRWFASSKTCSGCGAVKESLPLSMRTYDCDHCNTNLDRDLNASINLNNYMAA</sequence>
<keyword evidence="10" id="KW-0255">Endonuclease</keyword>
<evidence type="ECO:0000313" key="10">
    <source>
        <dbReference type="EMBL" id="MEZ8723142.1"/>
    </source>
</evidence>
<protein>
    <submittedName>
        <fullName evidence="10">RNA-guided endonuclease InsQ/TnpB family protein</fullName>
    </submittedName>
</protein>
<feature type="domain" description="Cas12f1-like TNB" evidence="8">
    <location>
        <begin position="288"/>
        <end position="355"/>
    </location>
</feature>
<dbReference type="InterPro" id="IPR051491">
    <property type="entry name" value="Recombinase/Transposase-rel"/>
</dbReference>
<dbReference type="InterPro" id="IPR010095">
    <property type="entry name" value="Cas12f1-like_TNB"/>
</dbReference>
<dbReference type="InterPro" id="IPR021027">
    <property type="entry name" value="Transposase_put_HTH"/>
</dbReference>
<evidence type="ECO:0000256" key="6">
    <source>
        <dbReference type="ARBA" id="ARBA00023172"/>
    </source>
</evidence>
<dbReference type="NCBIfam" id="NF040570">
    <property type="entry name" value="guided_TnpB"/>
    <property type="match status" value="1"/>
</dbReference>
<evidence type="ECO:0000256" key="5">
    <source>
        <dbReference type="ARBA" id="ARBA00023125"/>
    </source>
</evidence>